<evidence type="ECO:0000256" key="2">
    <source>
        <dbReference type="ARBA" id="ARBA00022676"/>
    </source>
</evidence>
<keyword evidence="2" id="KW-0328">Glycosyltransferase</keyword>
<dbReference type="GO" id="GO:0035251">
    <property type="term" value="F:UDP-glucosyltransferase activity"/>
    <property type="evidence" value="ECO:0007669"/>
    <property type="project" value="TreeGrafter"/>
</dbReference>
<dbReference type="Gene3D" id="3.40.50.2000">
    <property type="entry name" value="Glycogen Phosphorylase B"/>
    <property type="match status" value="1"/>
</dbReference>
<evidence type="ECO:0000313" key="4">
    <source>
        <dbReference type="Proteomes" id="UP000187203"/>
    </source>
</evidence>
<organism evidence="3 4">
    <name type="scientific">Corchorus olitorius</name>
    <dbReference type="NCBI Taxonomy" id="93759"/>
    <lineage>
        <taxon>Eukaryota</taxon>
        <taxon>Viridiplantae</taxon>
        <taxon>Streptophyta</taxon>
        <taxon>Embryophyta</taxon>
        <taxon>Tracheophyta</taxon>
        <taxon>Spermatophyta</taxon>
        <taxon>Magnoliopsida</taxon>
        <taxon>eudicotyledons</taxon>
        <taxon>Gunneridae</taxon>
        <taxon>Pentapetalae</taxon>
        <taxon>rosids</taxon>
        <taxon>malvids</taxon>
        <taxon>Malvales</taxon>
        <taxon>Malvaceae</taxon>
        <taxon>Grewioideae</taxon>
        <taxon>Apeibeae</taxon>
        <taxon>Corchorus</taxon>
    </lineage>
</organism>
<accession>A0A1R3HT96</accession>
<dbReference type="Proteomes" id="UP000187203">
    <property type="component" value="Unassembled WGS sequence"/>
</dbReference>
<dbReference type="STRING" id="93759.A0A1R3HT96"/>
<keyword evidence="2" id="KW-0808">Transferase</keyword>
<evidence type="ECO:0000256" key="1">
    <source>
        <dbReference type="ARBA" id="ARBA00009995"/>
    </source>
</evidence>
<dbReference type="PANTHER" id="PTHR48047">
    <property type="entry name" value="GLYCOSYLTRANSFERASE"/>
    <property type="match status" value="1"/>
</dbReference>
<dbReference type="PANTHER" id="PTHR48047:SF182">
    <property type="entry name" value="GLYCOSYLTRANSFERASE"/>
    <property type="match status" value="1"/>
</dbReference>
<protein>
    <submittedName>
        <fullName evidence="3">UDP-glucuronosyl/UDP-glucosyltransferase</fullName>
    </submittedName>
</protein>
<name>A0A1R3HT96_9ROSI</name>
<comment type="caution">
    <text evidence="3">The sequence shown here is derived from an EMBL/GenBank/DDBJ whole genome shotgun (WGS) entry which is preliminary data.</text>
</comment>
<evidence type="ECO:0000313" key="3">
    <source>
        <dbReference type="EMBL" id="OMO73607.1"/>
    </source>
</evidence>
<reference evidence="4" key="1">
    <citation type="submission" date="2013-09" db="EMBL/GenBank/DDBJ databases">
        <title>Corchorus olitorius genome sequencing.</title>
        <authorList>
            <person name="Alam M."/>
            <person name="Haque M.S."/>
            <person name="Islam M.S."/>
            <person name="Emdad E.M."/>
            <person name="Islam M.M."/>
            <person name="Ahmed B."/>
            <person name="Halim A."/>
            <person name="Hossen Q.M.M."/>
            <person name="Hossain M.Z."/>
            <person name="Ahmed R."/>
            <person name="Khan M.M."/>
            <person name="Islam R."/>
            <person name="Rashid M.M."/>
            <person name="Khan S.A."/>
            <person name="Rahman M.S."/>
            <person name="Alam M."/>
            <person name="Yahiya A.S."/>
            <person name="Khan M.S."/>
            <person name="Azam M.S."/>
            <person name="Haque T."/>
            <person name="Lashkar M.Z.H."/>
            <person name="Akhand A.I."/>
            <person name="Morshed G."/>
            <person name="Roy S."/>
            <person name="Uddin K.S."/>
            <person name="Rabeya T."/>
            <person name="Hossain A.S."/>
            <person name="Chowdhury A."/>
            <person name="Snigdha A.R."/>
            <person name="Mortoza M.S."/>
            <person name="Matin S.A."/>
            <person name="Hoque S.M.E."/>
            <person name="Islam M.K."/>
            <person name="Roy D.K."/>
            <person name="Haider R."/>
            <person name="Moosa M.M."/>
            <person name="Elias S.M."/>
            <person name="Hasan A.M."/>
            <person name="Jahan S."/>
            <person name="Shafiuddin M."/>
            <person name="Mahmood N."/>
            <person name="Shommy N.S."/>
        </authorList>
    </citation>
    <scope>NUCLEOTIDE SEQUENCE [LARGE SCALE GENOMIC DNA]</scope>
    <source>
        <strain evidence="4">cv. O-4</strain>
    </source>
</reference>
<dbReference type="SUPFAM" id="SSF53756">
    <property type="entry name" value="UDP-Glycosyltransferase/glycogen phosphorylase"/>
    <property type="match status" value="1"/>
</dbReference>
<dbReference type="OrthoDB" id="5835829at2759"/>
<sequence>MMLQPQADDLVSQHKPDAIISDQNIPWTAEIAEKYGIPRLVFHGSCCFSICLSIVASQHNQKVTVNSDTESFLVPGLPDPVYIARSQMPERFFGKMGLHEFFDKFIEAERKTYAVVANTFVEIESEYIKHYEKIGVSKEGSSYVNIGLLIKDLLKLKKERLEKQVLHQLAKNPPCIMHLSN</sequence>
<dbReference type="EMBL" id="AWUE01019414">
    <property type="protein sequence ID" value="OMO73607.1"/>
    <property type="molecule type" value="Genomic_DNA"/>
</dbReference>
<keyword evidence="4" id="KW-1185">Reference proteome</keyword>
<dbReference type="AlphaFoldDB" id="A0A1R3HT96"/>
<proteinExistence type="inferred from homology"/>
<comment type="similarity">
    <text evidence="1">Belongs to the UDP-glycosyltransferase family.</text>
</comment>
<gene>
    <name evidence="3" type="ORF">COLO4_26981</name>
</gene>